<evidence type="ECO:0000256" key="1">
    <source>
        <dbReference type="SAM" id="MobiDB-lite"/>
    </source>
</evidence>
<name>A0A7X5R0X8_9MICO</name>
<keyword evidence="3" id="KW-1185">Reference proteome</keyword>
<feature type="region of interest" description="Disordered" evidence="1">
    <location>
        <begin position="125"/>
        <end position="152"/>
    </location>
</feature>
<accession>A0A7X5R0X8</accession>
<organism evidence="2 3">
    <name type="scientific">Lysinibacter cavernae</name>
    <dbReference type="NCBI Taxonomy" id="1640652"/>
    <lineage>
        <taxon>Bacteria</taxon>
        <taxon>Bacillati</taxon>
        <taxon>Actinomycetota</taxon>
        <taxon>Actinomycetes</taxon>
        <taxon>Micrococcales</taxon>
        <taxon>Microbacteriaceae</taxon>
        <taxon>Lysinibacter</taxon>
    </lineage>
</organism>
<feature type="region of interest" description="Disordered" evidence="1">
    <location>
        <begin position="1"/>
        <end position="44"/>
    </location>
</feature>
<dbReference type="AlphaFoldDB" id="A0A7X5R0X8"/>
<protein>
    <submittedName>
        <fullName evidence="2">Uncharacterized protein</fullName>
    </submittedName>
</protein>
<dbReference type="Proteomes" id="UP000541033">
    <property type="component" value="Unassembled WGS sequence"/>
</dbReference>
<dbReference type="EMBL" id="JAAMOX010000001">
    <property type="protein sequence ID" value="NIH53613.1"/>
    <property type="molecule type" value="Genomic_DNA"/>
</dbReference>
<sequence length="152" mass="14984">MPVPLPAAGRRVEPEALAGGAPEPKAARGSAADQAVGTQRGPAAAQLAVPADAVPGVAEPGLEAPAAAGLGQSEEPLVGTAAEEAAALPGLEVLAAPADDLQRAQTAEQGATAEAAAPVARMLAAAQERREPPAVRRVPNEPAAHIPHKTCC</sequence>
<comment type="caution">
    <text evidence="2">The sequence shown here is derived from an EMBL/GenBank/DDBJ whole genome shotgun (WGS) entry which is preliminary data.</text>
</comment>
<reference evidence="2 3" key="1">
    <citation type="submission" date="2020-02" db="EMBL/GenBank/DDBJ databases">
        <title>Sequencing the genomes of 1000 actinobacteria strains.</title>
        <authorList>
            <person name="Klenk H.-P."/>
        </authorList>
    </citation>
    <scope>NUCLEOTIDE SEQUENCE [LARGE SCALE GENOMIC DNA]</scope>
    <source>
        <strain evidence="2 3">DSM 27960</strain>
    </source>
</reference>
<evidence type="ECO:0000313" key="2">
    <source>
        <dbReference type="EMBL" id="NIH53613.1"/>
    </source>
</evidence>
<evidence type="ECO:0000313" key="3">
    <source>
        <dbReference type="Proteomes" id="UP000541033"/>
    </source>
</evidence>
<proteinExistence type="predicted"/>
<dbReference type="RefSeq" id="WP_167149370.1">
    <property type="nucleotide sequence ID" value="NZ_JAAMOX010000001.1"/>
</dbReference>
<feature type="compositionally biased region" description="Low complexity" evidence="1">
    <location>
        <begin position="135"/>
        <end position="144"/>
    </location>
</feature>
<gene>
    <name evidence="2" type="ORF">FHX76_001481</name>
</gene>